<dbReference type="Gene3D" id="2.60.120.10">
    <property type="entry name" value="Jelly Rolls"/>
    <property type="match status" value="1"/>
</dbReference>
<feature type="transmembrane region" description="Helical" evidence="1">
    <location>
        <begin position="265"/>
        <end position="286"/>
    </location>
</feature>
<feature type="transmembrane region" description="Helical" evidence="1">
    <location>
        <begin position="205"/>
        <end position="221"/>
    </location>
</feature>
<protein>
    <recommendedName>
        <fullName evidence="2">DUF985 domain-containing protein</fullName>
    </recommendedName>
</protein>
<keyword evidence="1" id="KW-0812">Transmembrane</keyword>
<keyword evidence="4" id="KW-1185">Reference proteome</keyword>
<dbReference type="Pfam" id="PF03034">
    <property type="entry name" value="PSS"/>
    <property type="match status" value="1"/>
</dbReference>
<evidence type="ECO:0000256" key="1">
    <source>
        <dbReference type="SAM" id="Phobius"/>
    </source>
</evidence>
<dbReference type="InterPro" id="IPR004277">
    <property type="entry name" value="PSS"/>
</dbReference>
<keyword evidence="1" id="KW-1133">Transmembrane helix</keyword>
<evidence type="ECO:0000313" key="4">
    <source>
        <dbReference type="Proteomes" id="UP001165060"/>
    </source>
</evidence>
<feature type="domain" description="DUF985" evidence="2">
    <location>
        <begin position="14"/>
        <end position="142"/>
    </location>
</feature>
<dbReference type="InterPro" id="IPR014710">
    <property type="entry name" value="RmlC-like_jellyroll"/>
</dbReference>
<dbReference type="InterPro" id="IPR039935">
    <property type="entry name" value="YML079W-like"/>
</dbReference>
<dbReference type="PANTHER" id="PTHR33387">
    <property type="entry name" value="RMLC-LIKE JELLY ROLL FOLD PROTEIN"/>
    <property type="match status" value="1"/>
</dbReference>
<evidence type="ECO:0000313" key="3">
    <source>
        <dbReference type="EMBL" id="GMI51862.1"/>
    </source>
</evidence>
<dbReference type="EMBL" id="BRYB01006203">
    <property type="protein sequence ID" value="GMI51862.1"/>
    <property type="molecule type" value="Genomic_DNA"/>
</dbReference>
<keyword evidence="1" id="KW-0472">Membrane</keyword>
<dbReference type="InterPro" id="IPR011051">
    <property type="entry name" value="RmlC_Cupin_sf"/>
</dbReference>
<reference evidence="3 4" key="1">
    <citation type="journal article" date="2023" name="Commun. Biol.">
        <title>Genome analysis of Parmales, the sister group of diatoms, reveals the evolutionary specialization of diatoms from phago-mixotrophs to photoautotrophs.</title>
        <authorList>
            <person name="Ban H."/>
            <person name="Sato S."/>
            <person name="Yoshikawa S."/>
            <person name="Yamada K."/>
            <person name="Nakamura Y."/>
            <person name="Ichinomiya M."/>
            <person name="Sato N."/>
            <person name="Blanc-Mathieu R."/>
            <person name="Endo H."/>
            <person name="Kuwata A."/>
            <person name="Ogata H."/>
        </authorList>
    </citation>
    <scope>NUCLEOTIDE SEQUENCE [LARGE SCALE GENOMIC DNA]</scope>
</reference>
<dbReference type="SUPFAM" id="SSF51182">
    <property type="entry name" value="RmlC-like cupins"/>
    <property type="match status" value="1"/>
</dbReference>
<gene>
    <name evidence="3" type="ORF">TeGR_g10363</name>
</gene>
<dbReference type="PANTHER" id="PTHR33387:SF3">
    <property type="entry name" value="DUF985 DOMAIN-CONTAINING PROTEIN"/>
    <property type="match status" value="1"/>
</dbReference>
<evidence type="ECO:0000259" key="2">
    <source>
        <dbReference type="Pfam" id="PF06172"/>
    </source>
</evidence>
<dbReference type="CDD" id="cd06121">
    <property type="entry name" value="cupin_YML079wp"/>
    <property type="match status" value="1"/>
</dbReference>
<dbReference type="Pfam" id="PF06172">
    <property type="entry name" value="Cupin_5"/>
    <property type="match status" value="1"/>
</dbReference>
<feature type="transmembrane region" description="Helical" evidence="1">
    <location>
        <begin position="233"/>
        <end position="253"/>
    </location>
</feature>
<dbReference type="InterPro" id="IPR009327">
    <property type="entry name" value="Cupin_DUF985"/>
</dbReference>
<sequence length="685" mass="76840">MPPRISAAAKAIKDKYSMEPHPEGGYYKETYRSSTNVSTPFGPRSASTAIKFLVTKDSVSRLHRIKSDELWHFYEGGSMTVVEMDKSAPGHVKTTTLGPGGEQQYLVKAGTWFGSHADPGVDFSLVGCTVSPGFDFADFELADPAALGAEFPKGSAAIDKLCVGLPSGGSPSGGSSKAGKAARHRASTVQSVPLFRTSDSEKPRQLLLSLCLISVIAIMTNRTDTSVASDKEAFTHAFAMGFIAFQMFVFLQVRDLITSWPHPGFWRLVFGAGSMYALMLVAMLMLDFTRARWILESILGDIGTWAEYEAKTEFVKTDVMGSCYIDMYNAPQILYKQIFGAPWFLSHALGWTGKMMIFRDWKVCLIAALFFEFTEMTLSYVCPEFEECWWDSIFLDTFGANLLGMWIGTHINRWMENYSRSRAVARGNIAPHAGEVGAVLDWAGKEERENLDKLNVALNPIVYNSKYTWQIFKNPLRLMQVFILISVMLFIETNTFLMMNTMGIPHDSIYNKARLVLFGFMSIPAAAEWYVYVEETAKAGTDNARIGPACWLCMCVAILENCLFWKHFPRHFVAELDKLHTTIPVPTDTLAKHLSFWFLFLLWGVLKYKVVGHSIDESSLEEDERDELYKLVSNREGGKARRKSSIVGLVPLHIKAKIRAIEAVDILLWLSIVPLLALGTEWKWD</sequence>
<proteinExistence type="predicted"/>
<organism evidence="3 4">
    <name type="scientific">Tetraparma gracilis</name>
    <dbReference type="NCBI Taxonomy" id="2962635"/>
    <lineage>
        <taxon>Eukaryota</taxon>
        <taxon>Sar</taxon>
        <taxon>Stramenopiles</taxon>
        <taxon>Ochrophyta</taxon>
        <taxon>Bolidophyceae</taxon>
        <taxon>Parmales</taxon>
        <taxon>Triparmaceae</taxon>
        <taxon>Tetraparma</taxon>
    </lineage>
</organism>
<accession>A0ABQ6N9H6</accession>
<comment type="caution">
    <text evidence="3">The sequence shown here is derived from an EMBL/GenBank/DDBJ whole genome shotgun (WGS) entry which is preliminary data.</text>
</comment>
<name>A0ABQ6N9H6_9STRA</name>
<dbReference type="Proteomes" id="UP001165060">
    <property type="component" value="Unassembled WGS sequence"/>
</dbReference>